<keyword evidence="2" id="KW-1185">Reference proteome</keyword>
<evidence type="ECO:0000313" key="1">
    <source>
        <dbReference type="EMBL" id="QDL09939.1"/>
    </source>
</evidence>
<protein>
    <submittedName>
        <fullName evidence="1">CopG family transcriptional regulator</fullName>
    </submittedName>
</protein>
<dbReference type="RefSeq" id="WP_169267971.1">
    <property type="nucleotide sequence ID" value="NZ_CAWOXK010000001.1"/>
</dbReference>
<dbReference type="KEGG" id="bsen:DP114_20445"/>
<evidence type="ECO:0000313" key="2">
    <source>
        <dbReference type="Proteomes" id="UP000503129"/>
    </source>
</evidence>
<reference evidence="1 2" key="1">
    <citation type="submission" date="2018-06" db="EMBL/GenBank/DDBJ databases">
        <title>Comparative genomics of Brasilonema spp. strains.</title>
        <authorList>
            <person name="Alvarenga D.O."/>
            <person name="Fiore M.F."/>
            <person name="Varani A.M."/>
        </authorList>
    </citation>
    <scope>NUCLEOTIDE SEQUENCE [LARGE SCALE GENOMIC DNA]</scope>
    <source>
        <strain evidence="1 2">CENA114</strain>
    </source>
</reference>
<dbReference type="Proteomes" id="UP000503129">
    <property type="component" value="Chromosome"/>
</dbReference>
<accession>A0A856MI52</accession>
<gene>
    <name evidence="1" type="ORF">DP114_20445</name>
</gene>
<proteinExistence type="predicted"/>
<dbReference type="EMBL" id="CP030118">
    <property type="protein sequence ID" value="QDL09939.1"/>
    <property type="molecule type" value="Genomic_DNA"/>
</dbReference>
<name>A0A856MI52_9CYAN</name>
<organism evidence="1 2">
    <name type="scientific">Brasilonema sennae CENA114</name>
    <dbReference type="NCBI Taxonomy" id="415709"/>
    <lineage>
        <taxon>Bacteria</taxon>
        <taxon>Bacillati</taxon>
        <taxon>Cyanobacteriota</taxon>
        <taxon>Cyanophyceae</taxon>
        <taxon>Nostocales</taxon>
        <taxon>Scytonemataceae</taxon>
        <taxon>Brasilonema</taxon>
        <taxon>Bromeliae group (in: Brasilonema)</taxon>
    </lineage>
</organism>
<sequence length="59" mass="6441">MNEPAAYTFPGFPTLSQKPAVKKITVDLTPTEALVLEKYCNQTGKAATDVIMELIQNLS</sequence>
<dbReference type="AlphaFoldDB" id="A0A856MI52"/>